<proteinExistence type="predicted"/>
<organism evidence="3 4">
    <name type="scientific">Elysia crispata</name>
    <name type="common">lettuce slug</name>
    <dbReference type="NCBI Taxonomy" id="231223"/>
    <lineage>
        <taxon>Eukaryota</taxon>
        <taxon>Metazoa</taxon>
        <taxon>Spiralia</taxon>
        <taxon>Lophotrochozoa</taxon>
        <taxon>Mollusca</taxon>
        <taxon>Gastropoda</taxon>
        <taxon>Heterobranchia</taxon>
        <taxon>Euthyneura</taxon>
        <taxon>Panpulmonata</taxon>
        <taxon>Sacoglossa</taxon>
        <taxon>Placobranchoidea</taxon>
        <taxon>Plakobranchidae</taxon>
        <taxon>Elysia</taxon>
    </lineage>
</organism>
<comment type="caution">
    <text evidence="3">The sequence shown here is derived from an EMBL/GenBank/DDBJ whole genome shotgun (WGS) entry which is preliminary data.</text>
</comment>
<evidence type="ECO:0000313" key="4">
    <source>
        <dbReference type="Proteomes" id="UP001283361"/>
    </source>
</evidence>
<dbReference type="InterPro" id="IPR002557">
    <property type="entry name" value="Chitin-bd_dom"/>
</dbReference>
<reference evidence="3" key="1">
    <citation type="journal article" date="2023" name="G3 (Bethesda)">
        <title>A reference genome for the long-term kleptoplast-retaining sea slug Elysia crispata morphotype clarki.</title>
        <authorList>
            <person name="Eastman K.E."/>
            <person name="Pendleton A.L."/>
            <person name="Shaikh M.A."/>
            <person name="Suttiyut T."/>
            <person name="Ogas R."/>
            <person name="Tomko P."/>
            <person name="Gavelis G."/>
            <person name="Widhalm J.R."/>
            <person name="Wisecaver J.H."/>
        </authorList>
    </citation>
    <scope>NUCLEOTIDE SEQUENCE</scope>
    <source>
        <strain evidence="3">ECLA1</strain>
    </source>
</reference>
<feature type="region of interest" description="Disordered" evidence="1">
    <location>
        <begin position="180"/>
        <end position="230"/>
    </location>
</feature>
<name>A0AAE0XQV6_9GAST</name>
<feature type="compositionally biased region" description="Low complexity" evidence="1">
    <location>
        <begin position="188"/>
        <end position="219"/>
    </location>
</feature>
<dbReference type="AlphaFoldDB" id="A0AAE0XQV6"/>
<dbReference type="GO" id="GO:0008061">
    <property type="term" value="F:chitin binding"/>
    <property type="evidence" value="ECO:0007669"/>
    <property type="project" value="InterPro"/>
</dbReference>
<accession>A0AAE0XQV6</accession>
<feature type="compositionally biased region" description="Polar residues" evidence="1">
    <location>
        <begin position="91"/>
        <end position="100"/>
    </location>
</feature>
<evidence type="ECO:0000313" key="3">
    <source>
        <dbReference type="EMBL" id="KAK3704216.1"/>
    </source>
</evidence>
<dbReference type="GO" id="GO:0005576">
    <property type="term" value="C:extracellular region"/>
    <property type="evidence" value="ECO:0007669"/>
    <property type="project" value="InterPro"/>
</dbReference>
<dbReference type="EMBL" id="JAWDGP010007804">
    <property type="protein sequence ID" value="KAK3704216.1"/>
    <property type="molecule type" value="Genomic_DNA"/>
</dbReference>
<evidence type="ECO:0000259" key="2">
    <source>
        <dbReference type="PROSITE" id="PS50940"/>
    </source>
</evidence>
<dbReference type="SMART" id="SM00494">
    <property type="entry name" value="ChtBD2"/>
    <property type="match status" value="1"/>
</dbReference>
<protein>
    <recommendedName>
        <fullName evidence="2">Chitin-binding type-2 domain-containing protein</fullName>
    </recommendedName>
</protein>
<dbReference type="Proteomes" id="UP001283361">
    <property type="component" value="Unassembled WGS sequence"/>
</dbReference>
<evidence type="ECO:0000256" key="1">
    <source>
        <dbReference type="SAM" id="MobiDB-lite"/>
    </source>
</evidence>
<dbReference type="Pfam" id="PF01607">
    <property type="entry name" value="CBM_14"/>
    <property type="match status" value="1"/>
</dbReference>
<sequence length="294" mass="30911">MPFVTHPGICVASAQLNLCPAPDGDFPNPASEGCTTFFRCANNQATMLRCPAMQTFDFLFRSCRRGTQLQCERQLEVFAVPDNPPAPENAGPNQPLNGQGINPLAAILSGAGGGANGSGGGVPGGLGAGLGGLGAGLPGGGLLSILALLGDGDGGRRGRRRGRNGNDLATMMVLTTLMNQMNTGPNGRQQQQQQQQQPQPQYPQWNQQRQPQQPRPWSQEPRRDLGQLPLSPLSSVRTAARLYPASAVLPSATVNRETGRDQQVTTVQEAGGQVSRLPDGKTIVVIPQPAPVNS</sequence>
<feature type="compositionally biased region" description="Polar residues" evidence="1">
    <location>
        <begin position="253"/>
        <end position="268"/>
    </location>
</feature>
<feature type="domain" description="Chitin-binding type-2" evidence="2">
    <location>
        <begin position="16"/>
        <end position="73"/>
    </location>
</feature>
<dbReference type="SUPFAM" id="SSF57625">
    <property type="entry name" value="Invertebrate chitin-binding proteins"/>
    <property type="match status" value="1"/>
</dbReference>
<gene>
    <name evidence="3" type="ORF">RRG08_066847</name>
</gene>
<dbReference type="PROSITE" id="PS50940">
    <property type="entry name" value="CHIT_BIND_II"/>
    <property type="match status" value="1"/>
</dbReference>
<keyword evidence="4" id="KW-1185">Reference proteome</keyword>
<feature type="region of interest" description="Disordered" evidence="1">
    <location>
        <begin position="82"/>
        <end position="101"/>
    </location>
</feature>
<dbReference type="InterPro" id="IPR036508">
    <property type="entry name" value="Chitin-bd_dom_sf"/>
</dbReference>
<dbReference type="Gene3D" id="2.170.140.10">
    <property type="entry name" value="Chitin binding domain"/>
    <property type="match status" value="1"/>
</dbReference>
<feature type="region of interest" description="Disordered" evidence="1">
    <location>
        <begin position="253"/>
        <end position="281"/>
    </location>
</feature>